<name>G5AGJ9_PHYSP</name>
<dbReference type="STRING" id="1094619.G5AGJ9"/>
<evidence type="ECO:0000256" key="1">
    <source>
        <dbReference type="ARBA" id="ARBA00004479"/>
    </source>
</evidence>
<organism evidence="11 12">
    <name type="scientific">Phytophthora sojae (strain P6497)</name>
    <name type="common">Soybean stem and root rot agent</name>
    <name type="synonym">Phytophthora megasperma f. sp. glycines</name>
    <dbReference type="NCBI Taxonomy" id="1094619"/>
    <lineage>
        <taxon>Eukaryota</taxon>
        <taxon>Sar</taxon>
        <taxon>Stramenopiles</taxon>
        <taxon>Oomycota</taxon>
        <taxon>Peronosporomycetes</taxon>
        <taxon>Peronosporales</taxon>
        <taxon>Peronosporaceae</taxon>
        <taxon>Phytophthora</taxon>
    </lineage>
</organism>
<dbReference type="RefSeq" id="XP_009539200.1">
    <property type="nucleotide sequence ID" value="XM_009540905.1"/>
</dbReference>
<keyword evidence="12" id="KW-1185">Reference proteome</keyword>
<evidence type="ECO:0000256" key="8">
    <source>
        <dbReference type="RuleBase" id="RU361142"/>
    </source>
</evidence>
<evidence type="ECO:0000259" key="10">
    <source>
        <dbReference type="Pfam" id="PF23358"/>
    </source>
</evidence>
<dbReference type="Proteomes" id="UP000002640">
    <property type="component" value="Unassembled WGS sequence"/>
</dbReference>
<comment type="subunit">
    <text evidence="8">Component of the oligosaccharyltransferase (OST) complex.</text>
</comment>
<dbReference type="InterPro" id="IPR005013">
    <property type="entry name" value="DDOST_48_kDa_subunit"/>
</dbReference>
<dbReference type="UniPathway" id="UPA00378"/>
<proteinExistence type="inferred from homology"/>
<evidence type="ECO:0000256" key="4">
    <source>
        <dbReference type="ARBA" id="ARBA00022692"/>
    </source>
</evidence>
<dbReference type="PANTHER" id="PTHR10830:SF0">
    <property type="entry name" value="DOLICHYL-DIPHOSPHOOLIGOSACCHARIDE--PROTEIN GLYCOSYLTRANSFERASE 48 KDA SUBUNIT"/>
    <property type="match status" value="1"/>
</dbReference>
<dbReference type="EMBL" id="JH159167">
    <property type="protein sequence ID" value="EGZ05279.1"/>
    <property type="molecule type" value="Genomic_DNA"/>
</dbReference>
<evidence type="ECO:0000313" key="11">
    <source>
        <dbReference type="EMBL" id="EGZ05279.1"/>
    </source>
</evidence>
<dbReference type="InterPro" id="IPR055459">
    <property type="entry name" value="OST48_MD"/>
</dbReference>
<dbReference type="KEGG" id="psoj:PHYSODRAFT_247235"/>
<evidence type="ECO:0000256" key="5">
    <source>
        <dbReference type="ARBA" id="ARBA00022824"/>
    </source>
</evidence>
<dbReference type="InterPro" id="IPR055457">
    <property type="entry name" value="OST48_N"/>
</dbReference>
<dbReference type="AlphaFoldDB" id="G5AGJ9"/>
<comment type="function">
    <text evidence="8">Subunit of the oligosaccharyl transferase (OST) complex that catalyzes the initial transfer of a defined glycan (Glc(3)Man(9)GlcNAc(2) in eukaryotes) from the lipid carrier dolichol-pyrophosphate to an asparagine residue within an Asn-X-Ser/Thr consensus motif in nascent polypeptide chains, the first step in protein N-glycosylation. N-glycosylation occurs cotranslationally and the complex associates with the Sec61 complex at the channel-forming translocon complex that mediates protein translocation across the endoplasmic reticulum (ER).</text>
</comment>
<reference evidence="11 12" key="1">
    <citation type="journal article" date="2006" name="Science">
        <title>Phytophthora genome sequences uncover evolutionary origins and mechanisms of pathogenesis.</title>
        <authorList>
            <person name="Tyler B.M."/>
            <person name="Tripathy S."/>
            <person name="Zhang X."/>
            <person name="Dehal P."/>
            <person name="Jiang R.H."/>
            <person name="Aerts A."/>
            <person name="Arredondo F.D."/>
            <person name="Baxter L."/>
            <person name="Bensasson D."/>
            <person name="Beynon J.L."/>
            <person name="Chapman J."/>
            <person name="Damasceno C.M."/>
            <person name="Dorrance A.E."/>
            <person name="Dou D."/>
            <person name="Dickerman A.W."/>
            <person name="Dubchak I.L."/>
            <person name="Garbelotto M."/>
            <person name="Gijzen M."/>
            <person name="Gordon S.G."/>
            <person name="Govers F."/>
            <person name="Grunwald N.J."/>
            <person name="Huang W."/>
            <person name="Ivors K.L."/>
            <person name="Jones R.W."/>
            <person name="Kamoun S."/>
            <person name="Krampis K."/>
            <person name="Lamour K.H."/>
            <person name="Lee M.K."/>
            <person name="McDonald W.H."/>
            <person name="Medina M."/>
            <person name="Meijer H.J."/>
            <person name="Nordberg E.K."/>
            <person name="Maclean D.J."/>
            <person name="Ospina-Giraldo M.D."/>
            <person name="Morris P.F."/>
            <person name="Phuntumart V."/>
            <person name="Putnam N.H."/>
            <person name="Rash S."/>
            <person name="Rose J.K."/>
            <person name="Sakihama Y."/>
            <person name="Salamov A.A."/>
            <person name="Savidor A."/>
            <person name="Scheuring C.F."/>
            <person name="Smith B.M."/>
            <person name="Sobral B.W."/>
            <person name="Terry A."/>
            <person name="Torto-Alalibo T.A."/>
            <person name="Win J."/>
            <person name="Xu Z."/>
            <person name="Zhang H."/>
            <person name="Grigoriev I.V."/>
            <person name="Rokhsar D.S."/>
            <person name="Boore J.L."/>
        </authorList>
    </citation>
    <scope>NUCLEOTIDE SEQUENCE [LARGE SCALE GENOMIC DNA]</scope>
    <source>
        <strain evidence="11 12">P6497</strain>
    </source>
</reference>
<dbReference type="SMR" id="G5AGJ9"/>
<evidence type="ECO:0000256" key="2">
    <source>
        <dbReference type="ARBA" id="ARBA00004922"/>
    </source>
</evidence>
<dbReference type="Pfam" id="PF03345">
    <property type="entry name" value="OST48_N"/>
    <property type="match status" value="1"/>
</dbReference>
<dbReference type="GO" id="GO:0018279">
    <property type="term" value="P:protein N-linked glycosylation via asparagine"/>
    <property type="evidence" value="ECO:0007669"/>
    <property type="project" value="UniProtKB-UniRule"/>
</dbReference>
<dbReference type="GO" id="GO:0008250">
    <property type="term" value="C:oligosaccharyltransferase complex"/>
    <property type="evidence" value="ECO:0007669"/>
    <property type="project" value="TreeGrafter"/>
</dbReference>
<keyword evidence="6" id="KW-1133">Transmembrane helix</keyword>
<evidence type="ECO:0000256" key="3">
    <source>
        <dbReference type="ARBA" id="ARBA00008743"/>
    </source>
</evidence>
<keyword evidence="4" id="KW-0812">Transmembrane</keyword>
<sequence length="304" mass="34200">MAVLTWVGTTPVNLNYLTYDNEEGQYLRSLYDEPGAADQALRRGLTRTTSCSRWATGAQGSALVLAVAQAWRTAVVLVSPELQKTHFKFKVVASDLLFGNQIGLVTTVQGRNNARLIFAGSLDLFSDKYMDDKQFANAEFADAVTKWGFQESGVLRMTNVKHYREDGSQPAKMLSDANRGDQPITLYPDAEVARDSLVYRVKGNLTYSLDLHELKDGKWVPYKTDDVQLEFVMLAPHAPDVYGIFLFRVMYRRLGLSTIYTTTQVSLRPFKHDEYERFIPAAYPYYASALHVGLYLHTLTPVAA</sequence>
<dbReference type="PANTHER" id="PTHR10830">
    <property type="entry name" value="DOLICHYL-DIPHOSPHOOLIGOSACCHARIDE--PROTEIN GLYCOSYLTRANSFERASE 48 KDA SUBUNIT"/>
    <property type="match status" value="1"/>
</dbReference>
<dbReference type="FunCoup" id="G5AGJ9">
    <property type="interactions" value="467"/>
</dbReference>
<comment type="subcellular location">
    <subcellularLocation>
        <location evidence="8">Endoplasmic reticulum membrane</location>
        <topology evidence="8">Single-pass type I membrane protein</topology>
    </subcellularLocation>
    <subcellularLocation>
        <location evidence="1">Membrane</location>
        <topology evidence="1">Single-pass type I membrane protein</topology>
    </subcellularLocation>
</comment>
<feature type="domain" description="OST48 N-terminal" evidence="9">
    <location>
        <begin position="61"/>
        <end position="147"/>
    </location>
</feature>
<protein>
    <recommendedName>
        <fullName evidence="8">Dolichyl-diphosphooligosaccharide--protein glycosyltransferase 48 kDa subunit</fullName>
        <shortName evidence="8">Oligosaccharyl transferase 48 kDa subunit</shortName>
    </recommendedName>
</protein>
<evidence type="ECO:0000313" key="12">
    <source>
        <dbReference type="Proteomes" id="UP000002640"/>
    </source>
</evidence>
<dbReference type="GeneID" id="20637695"/>
<feature type="domain" description="OST48 middle" evidence="10">
    <location>
        <begin position="196"/>
        <end position="237"/>
    </location>
</feature>
<keyword evidence="5 8" id="KW-0256">Endoplasmic reticulum</keyword>
<dbReference type="Pfam" id="PF23358">
    <property type="entry name" value="OST48_MD"/>
    <property type="match status" value="2"/>
</dbReference>
<gene>
    <name evidence="11" type="ORF">PHYSODRAFT_247235</name>
</gene>
<comment type="pathway">
    <text evidence="2 8">Protein modification; protein glycosylation.</text>
</comment>
<dbReference type="InParanoid" id="G5AGJ9"/>
<comment type="similarity">
    <text evidence="3 8">Belongs to the DDOST 48 kDa subunit family.</text>
</comment>
<evidence type="ECO:0000259" key="9">
    <source>
        <dbReference type="Pfam" id="PF03345"/>
    </source>
</evidence>
<accession>G5AGJ9</accession>
<keyword evidence="7" id="KW-0472">Membrane</keyword>
<evidence type="ECO:0000256" key="6">
    <source>
        <dbReference type="ARBA" id="ARBA00022989"/>
    </source>
</evidence>
<feature type="domain" description="OST48 middle" evidence="10">
    <location>
        <begin position="238"/>
        <end position="292"/>
    </location>
</feature>
<evidence type="ECO:0000256" key="7">
    <source>
        <dbReference type="ARBA" id="ARBA00023136"/>
    </source>
</evidence>